<evidence type="ECO:0000313" key="4">
    <source>
        <dbReference type="Proteomes" id="UP000287394"/>
    </source>
</evidence>
<comment type="similarity">
    <text evidence="2">Belongs to the TacA antitoxin family.</text>
</comment>
<dbReference type="Proteomes" id="UP000287394">
    <property type="component" value="Chromosome"/>
</dbReference>
<keyword evidence="4" id="KW-1185">Reference proteome</keyword>
<proteinExistence type="inferred from homology"/>
<dbReference type="KEGG" id="ccot:CCAX7_13180"/>
<dbReference type="RefSeq" id="WP_119324457.1">
    <property type="nucleotide sequence ID" value="NZ_AP025739.1"/>
</dbReference>
<dbReference type="PANTHER" id="PTHR35401">
    <property type="entry name" value="COPG FAMILY HELIX-TURN-HELIX PROTEIN-RELATED-RELATED"/>
    <property type="match status" value="1"/>
</dbReference>
<dbReference type="InterPro" id="IPR010985">
    <property type="entry name" value="Ribbon_hlx_hlx"/>
</dbReference>
<keyword evidence="1" id="KW-1277">Toxin-antitoxin system</keyword>
<accession>A0A402D4U6</accession>
<dbReference type="AlphaFoldDB" id="A0A402D4U6"/>
<name>A0A402D4U6_9BACT</name>
<sequence length="105" mass="11738">MATTKISTEKSSERVNLRVSPSVKGTIEDAAGELGMTVNAFIVNLALERATQVLMERRVIRMDNEARDRFLALLDKTDGPNEALREAADDFNKGYFEDGVYHFQA</sequence>
<dbReference type="SUPFAM" id="SSF47598">
    <property type="entry name" value="Ribbon-helix-helix"/>
    <property type="match status" value="1"/>
</dbReference>
<reference evidence="3 4" key="1">
    <citation type="journal article" date="2019" name="Int. J. Syst. Evol. Microbiol.">
        <title>Capsulimonas corticalis gen. nov., sp. nov., an aerobic capsulated bacterium, of a novel bacterial order, Capsulimonadales ord. nov., of the class Armatimonadia of the phylum Armatimonadetes.</title>
        <authorList>
            <person name="Li J."/>
            <person name="Kudo C."/>
            <person name="Tonouchi A."/>
        </authorList>
    </citation>
    <scope>NUCLEOTIDE SEQUENCE [LARGE SCALE GENOMIC DNA]</scope>
    <source>
        <strain evidence="3 4">AX-7</strain>
    </source>
</reference>
<dbReference type="InterPro" id="IPR014795">
    <property type="entry name" value="TacA_1-like"/>
</dbReference>
<protein>
    <submittedName>
        <fullName evidence="3">Uncharacterized protein</fullName>
    </submittedName>
</protein>
<dbReference type="OrthoDB" id="5297731at2"/>
<organism evidence="3 4">
    <name type="scientific">Capsulimonas corticalis</name>
    <dbReference type="NCBI Taxonomy" id="2219043"/>
    <lineage>
        <taxon>Bacteria</taxon>
        <taxon>Bacillati</taxon>
        <taxon>Armatimonadota</taxon>
        <taxon>Armatimonadia</taxon>
        <taxon>Capsulimonadales</taxon>
        <taxon>Capsulimonadaceae</taxon>
        <taxon>Capsulimonas</taxon>
    </lineage>
</organism>
<evidence type="ECO:0000313" key="3">
    <source>
        <dbReference type="EMBL" id="BDI29267.1"/>
    </source>
</evidence>
<evidence type="ECO:0000256" key="1">
    <source>
        <dbReference type="ARBA" id="ARBA00022649"/>
    </source>
</evidence>
<dbReference type="Pfam" id="PF08681">
    <property type="entry name" value="TacA1"/>
    <property type="match status" value="1"/>
</dbReference>
<gene>
    <name evidence="3" type="ORF">CCAX7_13180</name>
</gene>
<dbReference type="EMBL" id="AP025739">
    <property type="protein sequence ID" value="BDI29267.1"/>
    <property type="molecule type" value="Genomic_DNA"/>
</dbReference>
<dbReference type="Gene3D" id="1.20.5.780">
    <property type="entry name" value="Single helix bin"/>
    <property type="match status" value="1"/>
</dbReference>
<dbReference type="GO" id="GO:0006355">
    <property type="term" value="P:regulation of DNA-templated transcription"/>
    <property type="evidence" value="ECO:0007669"/>
    <property type="project" value="InterPro"/>
</dbReference>
<evidence type="ECO:0000256" key="2">
    <source>
        <dbReference type="ARBA" id="ARBA00049988"/>
    </source>
</evidence>